<accession>A0A1W2FYD7</accession>
<protein>
    <recommendedName>
        <fullName evidence="4">Secreted protein</fullName>
    </recommendedName>
</protein>
<sequence>MKKLVLVVTAVLAVAGAALFITVNFISGPALAAKAGECVTVSNQADDDRADVTNAGCETALYKVGTVVTDANGKCPASLSDYAEVVAKSGGGRLCLVPNLLEGGCYRPVEDTEGWGRSACTDPEAVRVTKIIPGMGDTAGCPETEEGIAYPEPAVTYCLKPVQG</sequence>
<proteinExistence type="predicted"/>
<dbReference type="RefSeq" id="WP_033391752.1">
    <property type="nucleotide sequence ID" value="NZ_FWXV01000016.1"/>
</dbReference>
<dbReference type="OrthoDB" id="4749283at2"/>
<organism evidence="2 3">
    <name type="scientific">Kibdelosporangium aridum</name>
    <dbReference type="NCBI Taxonomy" id="2030"/>
    <lineage>
        <taxon>Bacteria</taxon>
        <taxon>Bacillati</taxon>
        <taxon>Actinomycetota</taxon>
        <taxon>Actinomycetes</taxon>
        <taxon>Pseudonocardiales</taxon>
        <taxon>Pseudonocardiaceae</taxon>
        <taxon>Kibdelosporangium</taxon>
    </lineage>
</organism>
<keyword evidence="3" id="KW-1185">Reference proteome</keyword>
<name>A0A1W2FYD7_KIBAR</name>
<evidence type="ECO:0000256" key="1">
    <source>
        <dbReference type="SAM" id="SignalP"/>
    </source>
</evidence>
<gene>
    <name evidence="2" type="ORF">SAMN05661093_10338</name>
</gene>
<feature type="signal peptide" evidence="1">
    <location>
        <begin position="1"/>
        <end position="32"/>
    </location>
</feature>
<evidence type="ECO:0000313" key="3">
    <source>
        <dbReference type="Proteomes" id="UP000192674"/>
    </source>
</evidence>
<evidence type="ECO:0000313" key="2">
    <source>
        <dbReference type="EMBL" id="SMD26752.1"/>
    </source>
</evidence>
<reference evidence="2 3" key="1">
    <citation type="submission" date="2017-04" db="EMBL/GenBank/DDBJ databases">
        <authorList>
            <person name="Afonso C.L."/>
            <person name="Miller P.J."/>
            <person name="Scott M.A."/>
            <person name="Spackman E."/>
            <person name="Goraichik I."/>
            <person name="Dimitrov K.M."/>
            <person name="Suarez D.L."/>
            <person name="Swayne D.E."/>
        </authorList>
    </citation>
    <scope>NUCLEOTIDE SEQUENCE [LARGE SCALE GENOMIC DNA]</scope>
    <source>
        <strain evidence="2 3">DSM 43828</strain>
    </source>
</reference>
<dbReference type="Proteomes" id="UP000192674">
    <property type="component" value="Unassembled WGS sequence"/>
</dbReference>
<dbReference type="EMBL" id="FWXV01000016">
    <property type="protein sequence ID" value="SMD26752.1"/>
    <property type="molecule type" value="Genomic_DNA"/>
</dbReference>
<keyword evidence="1" id="KW-0732">Signal</keyword>
<dbReference type="AlphaFoldDB" id="A0A1W2FYD7"/>
<evidence type="ECO:0008006" key="4">
    <source>
        <dbReference type="Google" id="ProtNLM"/>
    </source>
</evidence>
<feature type="chain" id="PRO_5010743638" description="Secreted protein" evidence="1">
    <location>
        <begin position="33"/>
        <end position="164"/>
    </location>
</feature>